<dbReference type="PANTHER" id="PTHR24171:SF8">
    <property type="entry name" value="BRCA1-ASSOCIATED RING DOMAIN PROTEIN 1"/>
    <property type="match status" value="1"/>
</dbReference>
<accession>A0ABW3M363</accession>
<feature type="repeat" description="ANK" evidence="3">
    <location>
        <begin position="67"/>
        <end position="99"/>
    </location>
</feature>
<dbReference type="Pfam" id="PF12796">
    <property type="entry name" value="Ank_2"/>
    <property type="match status" value="1"/>
</dbReference>
<dbReference type="PROSITE" id="PS50297">
    <property type="entry name" value="ANK_REP_REGION"/>
    <property type="match status" value="2"/>
</dbReference>
<evidence type="ECO:0000313" key="5">
    <source>
        <dbReference type="Proteomes" id="UP001597033"/>
    </source>
</evidence>
<name>A0ABW3M363_9GAMM</name>
<evidence type="ECO:0000256" key="2">
    <source>
        <dbReference type="ARBA" id="ARBA00023043"/>
    </source>
</evidence>
<dbReference type="Proteomes" id="UP001597033">
    <property type="component" value="Unassembled WGS sequence"/>
</dbReference>
<keyword evidence="5" id="KW-1185">Reference proteome</keyword>
<dbReference type="Gene3D" id="1.25.40.20">
    <property type="entry name" value="Ankyrin repeat-containing domain"/>
    <property type="match status" value="1"/>
</dbReference>
<evidence type="ECO:0000313" key="4">
    <source>
        <dbReference type="EMBL" id="MFD1043480.1"/>
    </source>
</evidence>
<reference evidence="5" key="1">
    <citation type="journal article" date="2019" name="Int. J. Syst. Evol. Microbiol.">
        <title>The Global Catalogue of Microorganisms (GCM) 10K type strain sequencing project: providing services to taxonomists for standard genome sequencing and annotation.</title>
        <authorList>
            <consortium name="The Broad Institute Genomics Platform"/>
            <consortium name="The Broad Institute Genome Sequencing Center for Infectious Disease"/>
            <person name="Wu L."/>
            <person name="Ma J."/>
        </authorList>
    </citation>
    <scope>NUCLEOTIDE SEQUENCE [LARGE SCALE GENOMIC DNA]</scope>
    <source>
        <strain evidence="5">CCUG 55854</strain>
    </source>
</reference>
<sequence length="141" mass="15394">MTHLHHAARHGWLEDIEVELDEGADIEAPTADQHQWTPLHWAALSGQTAAVRLLLTRGANINSLESKGSSPLMFAIHGKHVETAYVLLEAGADTRVVNEAGRTAEELASHYDPELQAAVRRYGLNKVAGVSGEQAREKPIF</sequence>
<proteinExistence type="predicted"/>
<dbReference type="SUPFAM" id="SSF48403">
    <property type="entry name" value="Ankyrin repeat"/>
    <property type="match status" value="1"/>
</dbReference>
<feature type="repeat" description="ANK" evidence="3">
    <location>
        <begin position="34"/>
        <end position="66"/>
    </location>
</feature>
<dbReference type="InterPro" id="IPR002110">
    <property type="entry name" value="Ankyrin_rpt"/>
</dbReference>
<evidence type="ECO:0000256" key="1">
    <source>
        <dbReference type="ARBA" id="ARBA00022737"/>
    </source>
</evidence>
<dbReference type="InterPro" id="IPR036770">
    <property type="entry name" value="Ankyrin_rpt-contain_sf"/>
</dbReference>
<dbReference type="PANTHER" id="PTHR24171">
    <property type="entry name" value="ANKYRIN REPEAT DOMAIN-CONTAINING PROTEIN 39-RELATED"/>
    <property type="match status" value="1"/>
</dbReference>
<feature type="repeat" description="ANK" evidence="3">
    <location>
        <begin position="1"/>
        <end position="31"/>
    </location>
</feature>
<evidence type="ECO:0000256" key="3">
    <source>
        <dbReference type="PROSITE-ProRule" id="PRU00023"/>
    </source>
</evidence>
<dbReference type="PROSITE" id="PS50088">
    <property type="entry name" value="ANK_REPEAT"/>
    <property type="match status" value="3"/>
</dbReference>
<dbReference type="EMBL" id="JBHTKN010000011">
    <property type="protein sequence ID" value="MFD1043480.1"/>
    <property type="molecule type" value="Genomic_DNA"/>
</dbReference>
<organism evidence="4 5">
    <name type="scientific">Pseudoxanthomonas kaohsiungensis</name>
    <dbReference type="NCBI Taxonomy" id="283923"/>
    <lineage>
        <taxon>Bacteria</taxon>
        <taxon>Pseudomonadati</taxon>
        <taxon>Pseudomonadota</taxon>
        <taxon>Gammaproteobacteria</taxon>
        <taxon>Lysobacterales</taxon>
        <taxon>Lysobacteraceae</taxon>
        <taxon>Pseudoxanthomonas</taxon>
    </lineage>
</organism>
<gene>
    <name evidence="4" type="ORF">ACFQ2N_14095</name>
</gene>
<dbReference type="SMART" id="SM00248">
    <property type="entry name" value="ANK"/>
    <property type="match status" value="2"/>
</dbReference>
<keyword evidence="1" id="KW-0677">Repeat</keyword>
<keyword evidence="2 3" id="KW-0040">ANK repeat</keyword>
<comment type="caution">
    <text evidence="4">The sequence shown here is derived from an EMBL/GenBank/DDBJ whole genome shotgun (WGS) entry which is preliminary data.</text>
</comment>
<dbReference type="RefSeq" id="WP_162378057.1">
    <property type="nucleotide sequence ID" value="NZ_JBHTKN010000011.1"/>
</dbReference>
<dbReference type="Pfam" id="PF00023">
    <property type="entry name" value="Ank"/>
    <property type="match status" value="1"/>
</dbReference>
<protein>
    <submittedName>
        <fullName evidence="4">Ankyrin repeat domain-containing protein</fullName>
    </submittedName>
</protein>